<evidence type="ECO:0000313" key="3">
    <source>
        <dbReference type="EMBL" id="RZU47519.1"/>
    </source>
</evidence>
<dbReference type="InterPro" id="IPR001082">
    <property type="entry name" value="Pilin"/>
</dbReference>
<dbReference type="Pfam" id="PF00114">
    <property type="entry name" value="Pilin"/>
    <property type="match status" value="1"/>
</dbReference>
<name>A0A4Q7ZCC2_9GAMM</name>
<dbReference type="EMBL" id="SHKX01000010">
    <property type="protein sequence ID" value="RZU47519.1"/>
    <property type="molecule type" value="Genomic_DNA"/>
</dbReference>
<accession>A0A4Q7ZCC2</accession>
<dbReference type="GO" id="GO:0007155">
    <property type="term" value="P:cell adhesion"/>
    <property type="evidence" value="ECO:0007669"/>
    <property type="project" value="InterPro"/>
</dbReference>
<evidence type="ECO:0000256" key="1">
    <source>
        <dbReference type="ARBA" id="ARBA00005233"/>
    </source>
</evidence>
<dbReference type="Proteomes" id="UP000292423">
    <property type="component" value="Unassembled WGS sequence"/>
</dbReference>
<reference evidence="3 4" key="1">
    <citation type="submission" date="2019-02" db="EMBL/GenBank/DDBJ databases">
        <title>Genomic Encyclopedia of Type Strains, Phase IV (KMG-IV): sequencing the most valuable type-strain genomes for metagenomic binning, comparative biology and taxonomic classification.</title>
        <authorList>
            <person name="Goeker M."/>
        </authorList>
    </citation>
    <scope>NUCLEOTIDE SEQUENCE [LARGE SCALE GENOMIC DNA]</scope>
    <source>
        <strain evidence="3 4">DSM 105135</strain>
    </source>
</reference>
<comment type="similarity">
    <text evidence="1">Belongs to the N-Me-Phe pilin family.</text>
</comment>
<dbReference type="Gene3D" id="3.30.700.10">
    <property type="entry name" value="Glycoprotein, Type 4 Pilin"/>
    <property type="match status" value="1"/>
</dbReference>
<keyword evidence="4" id="KW-1185">Reference proteome</keyword>
<proteinExistence type="inferred from homology"/>
<dbReference type="SUPFAM" id="SSF54523">
    <property type="entry name" value="Pili subunits"/>
    <property type="match status" value="1"/>
</dbReference>
<evidence type="ECO:0000313" key="4">
    <source>
        <dbReference type="Proteomes" id="UP000292423"/>
    </source>
</evidence>
<protein>
    <submittedName>
        <fullName evidence="3">Pilin</fullName>
    </submittedName>
</protein>
<dbReference type="GO" id="GO:0009289">
    <property type="term" value="C:pilus"/>
    <property type="evidence" value="ECO:0007669"/>
    <property type="project" value="InterPro"/>
</dbReference>
<evidence type="ECO:0000256" key="2">
    <source>
        <dbReference type="SAM" id="MobiDB-lite"/>
    </source>
</evidence>
<comment type="caution">
    <text evidence="3">The sequence shown here is derived from an EMBL/GenBank/DDBJ whole genome shotgun (WGS) entry which is preliminary data.</text>
</comment>
<organism evidence="3 4">
    <name type="scientific">Fluviicoccus keumensis</name>
    <dbReference type="NCBI Taxonomy" id="1435465"/>
    <lineage>
        <taxon>Bacteria</taxon>
        <taxon>Pseudomonadati</taxon>
        <taxon>Pseudomonadota</taxon>
        <taxon>Gammaproteobacteria</taxon>
        <taxon>Moraxellales</taxon>
        <taxon>Moraxellaceae</taxon>
        <taxon>Fluviicoccus</taxon>
    </lineage>
</organism>
<feature type="region of interest" description="Disordered" evidence="2">
    <location>
        <begin position="1"/>
        <end position="24"/>
    </location>
</feature>
<dbReference type="AlphaFoldDB" id="A0A4Q7ZCC2"/>
<dbReference type="InterPro" id="IPR045584">
    <property type="entry name" value="Pilin-like"/>
</dbReference>
<sequence length="157" mass="16725">MAFQDRPCTGSARPLKSRVDARRSAAKPAVPVPVAVAPAVTTTPPQRAAIAEGMALLAPVKVQLVEYYQSQGRFPASNAALGLPPANQYVRRAVIGLEVRPKGVLLVRFNGQSGVEGGEVRLQADVSKPHMGLGWECTTPSFRDIAEWAGSCRYTGN</sequence>
<gene>
    <name evidence="3" type="ORF">EV700_0482</name>
</gene>